<evidence type="ECO:0000256" key="3">
    <source>
        <dbReference type="ARBA" id="ARBA00008891"/>
    </source>
</evidence>
<dbReference type="PROSITE" id="PS00503">
    <property type="entry name" value="PECTINESTERASE_2"/>
    <property type="match status" value="1"/>
</dbReference>
<comment type="caution">
    <text evidence="12">The sequence shown here is derived from an EMBL/GenBank/DDBJ whole genome shotgun (WGS) entry which is preliminary data.</text>
</comment>
<dbReference type="Proteomes" id="UP001318860">
    <property type="component" value="Unassembled WGS sequence"/>
</dbReference>
<reference evidence="12 13" key="1">
    <citation type="journal article" date="2021" name="Comput. Struct. Biotechnol. J.">
        <title>De novo genome assembly of the potent medicinal plant Rehmannia glutinosa using nanopore technology.</title>
        <authorList>
            <person name="Ma L."/>
            <person name="Dong C."/>
            <person name="Song C."/>
            <person name="Wang X."/>
            <person name="Zheng X."/>
            <person name="Niu Y."/>
            <person name="Chen S."/>
            <person name="Feng W."/>
        </authorList>
    </citation>
    <scope>NUCLEOTIDE SEQUENCE [LARGE SCALE GENOMIC DNA]</scope>
    <source>
        <strain evidence="12">DH-2019</strain>
    </source>
</reference>
<evidence type="ECO:0000256" key="4">
    <source>
        <dbReference type="ARBA" id="ARBA00013229"/>
    </source>
</evidence>
<comment type="pathway">
    <text evidence="2 10">Glycan metabolism; pectin degradation; 2-dehydro-3-deoxy-D-gluconate from pectin: step 1/5.</text>
</comment>
<comment type="subcellular location">
    <subcellularLocation>
        <location evidence="1">Secreted</location>
    </subcellularLocation>
</comment>
<evidence type="ECO:0000256" key="5">
    <source>
        <dbReference type="ARBA" id="ARBA00022525"/>
    </source>
</evidence>
<dbReference type="EMBL" id="JABTTQ020000720">
    <property type="protein sequence ID" value="KAK6138515.1"/>
    <property type="molecule type" value="Genomic_DNA"/>
</dbReference>
<keyword evidence="6 10" id="KW-0378">Hydrolase</keyword>
<evidence type="ECO:0000256" key="9">
    <source>
        <dbReference type="PROSITE-ProRule" id="PRU10040"/>
    </source>
</evidence>
<dbReference type="EC" id="3.1.1.11" evidence="4 10"/>
<evidence type="ECO:0000259" key="11">
    <source>
        <dbReference type="Pfam" id="PF01095"/>
    </source>
</evidence>
<evidence type="ECO:0000256" key="7">
    <source>
        <dbReference type="ARBA" id="ARBA00023085"/>
    </source>
</evidence>
<organism evidence="12 13">
    <name type="scientific">Rehmannia glutinosa</name>
    <name type="common">Chinese foxglove</name>
    <dbReference type="NCBI Taxonomy" id="99300"/>
    <lineage>
        <taxon>Eukaryota</taxon>
        <taxon>Viridiplantae</taxon>
        <taxon>Streptophyta</taxon>
        <taxon>Embryophyta</taxon>
        <taxon>Tracheophyta</taxon>
        <taxon>Spermatophyta</taxon>
        <taxon>Magnoliopsida</taxon>
        <taxon>eudicotyledons</taxon>
        <taxon>Gunneridae</taxon>
        <taxon>Pentapetalae</taxon>
        <taxon>asterids</taxon>
        <taxon>lamiids</taxon>
        <taxon>Lamiales</taxon>
        <taxon>Orobanchaceae</taxon>
        <taxon>Rehmannieae</taxon>
        <taxon>Rehmannia</taxon>
    </lineage>
</organism>
<keyword evidence="5" id="KW-0964">Secreted</keyword>
<protein>
    <recommendedName>
        <fullName evidence="4 10">Pectinesterase</fullName>
        <ecNumber evidence="4 10">3.1.1.11</ecNumber>
    </recommendedName>
</protein>
<dbReference type="SUPFAM" id="SSF51126">
    <property type="entry name" value="Pectin lyase-like"/>
    <property type="match status" value="1"/>
</dbReference>
<keyword evidence="13" id="KW-1185">Reference proteome</keyword>
<evidence type="ECO:0000256" key="10">
    <source>
        <dbReference type="RuleBase" id="RU000589"/>
    </source>
</evidence>
<dbReference type="PANTHER" id="PTHR31321:SF76">
    <property type="entry name" value="PECTINESTERASE 10-RELATED"/>
    <property type="match status" value="1"/>
</dbReference>
<evidence type="ECO:0000256" key="2">
    <source>
        <dbReference type="ARBA" id="ARBA00005184"/>
    </source>
</evidence>
<dbReference type="InterPro" id="IPR011050">
    <property type="entry name" value="Pectin_lyase_fold/virulence"/>
</dbReference>
<evidence type="ECO:0000313" key="12">
    <source>
        <dbReference type="EMBL" id="KAK6138515.1"/>
    </source>
</evidence>
<dbReference type="InterPro" id="IPR033131">
    <property type="entry name" value="Pectinesterase_Asp_AS"/>
</dbReference>
<dbReference type="PANTHER" id="PTHR31321">
    <property type="entry name" value="ACYL-COA THIOESTER HYDROLASE YBHC-RELATED"/>
    <property type="match status" value="1"/>
</dbReference>
<comment type="catalytic activity">
    <reaction evidence="8 10">
        <text>[(1-&gt;4)-alpha-D-galacturonosyl methyl ester](n) + n H2O = [(1-&gt;4)-alpha-D-galacturonosyl](n) + n methanol + n H(+)</text>
        <dbReference type="Rhea" id="RHEA:22380"/>
        <dbReference type="Rhea" id="RHEA-COMP:14570"/>
        <dbReference type="Rhea" id="RHEA-COMP:14573"/>
        <dbReference type="ChEBI" id="CHEBI:15377"/>
        <dbReference type="ChEBI" id="CHEBI:15378"/>
        <dbReference type="ChEBI" id="CHEBI:17790"/>
        <dbReference type="ChEBI" id="CHEBI:140522"/>
        <dbReference type="ChEBI" id="CHEBI:140523"/>
        <dbReference type="EC" id="3.1.1.11"/>
    </reaction>
</comment>
<feature type="active site" evidence="9">
    <location>
        <position position="81"/>
    </location>
</feature>
<comment type="similarity">
    <text evidence="3">Belongs to the pectinesterase family.</text>
</comment>
<proteinExistence type="inferred from homology"/>
<gene>
    <name evidence="12" type="ORF">DH2020_027735</name>
</gene>
<dbReference type="InterPro" id="IPR000070">
    <property type="entry name" value="Pectinesterase_cat"/>
</dbReference>
<dbReference type="Pfam" id="PF01095">
    <property type="entry name" value="Pectinesterase"/>
    <property type="match status" value="1"/>
</dbReference>
<feature type="domain" description="Pectinesterase catalytic" evidence="11">
    <location>
        <begin position="37"/>
        <end position="95"/>
    </location>
</feature>
<keyword evidence="7 10" id="KW-0063">Aspartyl esterase</keyword>
<evidence type="ECO:0000256" key="1">
    <source>
        <dbReference type="ARBA" id="ARBA00004613"/>
    </source>
</evidence>
<evidence type="ECO:0000256" key="8">
    <source>
        <dbReference type="ARBA" id="ARBA00047928"/>
    </source>
</evidence>
<evidence type="ECO:0000313" key="13">
    <source>
        <dbReference type="Proteomes" id="UP001318860"/>
    </source>
</evidence>
<name>A0ABR0VTB7_REHGL</name>
<dbReference type="InterPro" id="IPR012334">
    <property type="entry name" value="Pectin_lyas_fold"/>
</dbReference>
<sequence>MLIHQVEAISQPFKQLLILCHHPIKDGFVSESNKVYTAVAALIQSDKSAFYRCGFFGLQDTLWDVQGRHYFRLCTIQGAVDFIFGSGQSLYEATSQLREDQRLRRQTDSCLKIAAYQETERLIWEDLGENMPELYSTIHPCRILLFLKDGILGSALAASIPPPKWDENTSQYPRYY</sequence>
<dbReference type="Gene3D" id="2.160.20.10">
    <property type="entry name" value="Single-stranded right-handed beta-helix, Pectin lyase-like"/>
    <property type="match status" value="1"/>
</dbReference>
<accession>A0ABR0VTB7</accession>
<evidence type="ECO:0000256" key="6">
    <source>
        <dbReference type="ARBA" id="ARBA00022801"/>
    </source>
</evidence>